<name>A0A1Q9CZC8_SYMMI</name>
<protein>
    <submittedName>
        <fullName evidence="4">Sporulation protein RMD1</fullName>
    </submittedName>
</protein>
<dbReference type="EMBL" id="LSRX01000822">
    <property type="protein sequence ID" value="OLP88277.1"/>
    <property type="molecule type" value="Genomic_DNA"/>
</dbReference>
<dbReference type="AlphaFoldDB" id="A0A1Q9CZC8"/>
<evidence type="ECO:0000256" key="2">
    <source>
        <dbReference type="SAM" id="MobiDB-lite"/>
    </source>
</evidence>
<dbReference type="OrthoDB" id="18302at2759"/>
<dbReference type="Pfam" id="PF02582">
    <property type="entry name" value="DUF155"/>
    <property type="match status" value="1"/>
</dbReference>
<reference evidence="4 5" key="1">
    <citation type="submission" date="2016-02" db="EMBL/GenBank/DDBJ databases">
        <title>Genome analysis of coral dinoflagellate symbionts highlights evolutionary adaptations to a symbiotic lifestyle.</title>
        <authorList>
            <person name="Aranda M."/>
            <person name="Li Y."/>
            <person name="Liew Y.J."/>
            <person name="Baumgarten S."/>
            <person name="Simakov O."/>
            <person name="Wilson M."/>
            <person name="Piel J."/>
            <person name="Ashoor H."/>
            <person name="Bougouffa S."/>
            <person name="Bajic V.B."/>
            <person name="Ryu T."/>
            <person name="Ravasi T."/>
            <person name="Bayer T."/>
            <person name="Micklem G."/>
            <person name="Kim H."/>
            <person name="Bhak J."/>
            <person name="Lajeunesse T.C."/>
            <person name="Voolstra C.R."/>
        </authorList>
    </citation>
    <scope>NUCLEOTIDE SEQUENCE [LARGE SCALE GENOMIC DNA]</scope>
    <source>
        <strain evidence="4 5">CCMP2467</strain>
    </source>
</reference>
<dbReference type="PANTHER" id="PTHR16255:SF1">
    <property type="entry name" value="REQUIRED FOR MEIOTIC NUCLEAR DIVISION PROTEIN 1 HOMOLOG"/>
    <property type="match status" value="1"/>
</dbReference>
<sequence>MPACLPAAEGKVGELTCHVFRTSFLRGECAGAYEADEMQYQPATENSAVACLPVALAGDQSPDLSALGGSCPTVVIRFHSDVALLKVDEKDCFVFSFGCLVCWGCTPQEVNSARDSVKNFLKEPLTSTQVEIDHLNIAGGDALPACHKVQERIAIAYSLAQSVRLSFWEQRIDEWIAATRNIPEDMARTGRVLLSSQHVAKMMGELFALKNQVNLEFDTLDTPDVFWEFEEAEPIYVYARQHLDVDRRIHIVNHRFEVLEDMFDVLKDKLDERQGSRLTWIIIWLCALETVFSALKIIWTAGLLPAVKDAAHWLLESASWSNGTVPSNTSSLASMQTRPASIQEAPRDYIFVLPILGTLGTTWPPPRCFLEDDEGEVLTSDKELAEAMEGKSVPALVLRCLHAALRCPQGYSTASDAALAALLEQLLSISLTADCHAALAFLREAALLLRRHRRLYSLLDVEGGIFGLGGVADKSVTLAWYFQGISCSLSPVLASAAQALPSSIPKRNEVIADLFPFKDSHQWLAGEVVRHFGAAEDIPKQTSRRSKLASFVSESELRVCIIEVDVEDAEGIESKVGTGFLGIFPDHLAGLLFLVTCRHVLPDEAFNKASIAEITAALAAFSPEELDKIKEASAGAASASEQKEASESQEHEPAIQTAPIAQFRDK</sequence>
<keyword evidence="5" id="KW-1185">Reference proteome</keyword>
<evidence type="ECO:0000313" key="5">
    <source>
        <dbReference type="Proteomes" id="UP000186817"/>
    </source>
</evidence>
<organism evidence="4 5">
    <name type="scientific">Symbiodinium microadriaticum</name>
    <name type="common">Dinoflagellate</name>
    <name type="synonym">Zooxanthella microadriatica</name>
    <dbReference type="NCBI Taxonomy" id="2951"/>
    <lineage>
        <taxon>Eukaryota</taxon>
        <taxon>Sar</taxon>
        <taxon>Alveolata</taxon>
        <taxon>Dinophyceae</taxon>
        <taxon>Suessiales</taxon>
        <taxon>Symbiodiniaceae</taxon>
        <taxon>Symbiodinium</taxon>
    </lineage>
</organism>
<evidence type="ECO:0000313" key="4">
    <source>
        <dbReference type="EMBL" id="OLP88277.1"/>
    </source>
</evidence>
<evidence type="ECO:0000259" key="3">
    <source>
        <dbReference type="Pfam" id="PF02582"/>
    </source>
</evidence>
<accession>A0A1Q9CZC8</accession>
<dbReference type="GO" id="GO:0005739">
    <property type="term" value="C:mitochondrion"/>
    <property type="evidence" value="ECO:0007669"/>
    <property type="project" value="UniProtKB-ARBA"/>
</dbReference>
<comment type="caution">
    <text evidence="4">The sequence shown here is derived from an EMBL/GenBank/DDBJ whole genome shotgun (WGS) entry which is preliminary data.</text>
</comment>
<feature type="domain" description="DUF155" evidence="3">
    <location>
        <begin position="92"/>
        <end position="253"/>
    </location>
</feature>
<feature type="region of interest" description="Disordered" evidence="2">
    <location>
        <begin position="631"/>
        <end position="666"/>
    </location>
</feature>
<dbReference type="InterPro" id="IPR003734">
    <property type="entry name" value="DUF155"/>
</dbReference>
<feature type="compositionally biased region" description="Basic and acidic residues" evidence="2">
    <location>
        <begin position="641"/>
        <end position="653"/>
    </location>
</feature>
<evidence type="ECO:0000256" key="1">
    <source>
        <dbReference type="ARBA" id="ARBA00008306"/>
    </source>
</evidence>
<comment type="similarity">
    <text evidence="1">Belongs to the RMD1/sif2 family.</text>
</comment>
<dbReference type="Proteomes" id="UP000186817">
    <property type="component" value="Unassembled WGS sequence"/>
</dbReference>
<dbReference type="PANTHER" id="PTHR16255">
    <property type="entry name" value="REQUIRED FOR MEIOTIC NUCLEAR DIVISION PROTEIN 1 HOMOLOG"/>
    <property type="match status" value="1"/>
</dbReference>
<gene>
    <name evidence="4" type="primary">RMD1</name>
    <name evidence="4" type="ORF">AK812_SmicGene30426</name>
</gene>
<proteinExistence type="inferred from homology"/>
<dbReference type="InterPro" id="IPR051624">
    <property type="entry name" value="RMD1/Sad1-interacting"/>
</dbReference>